<organism evidence="9 10">
    <name type="scientific">Alistipes indistinctus YIT 12060</name>
    <dbReference type="NCBI Taxonomy" id="742725"/>
    <lineage>
        <taxon>Bacteria</taxon>
        <taxon>Pseudomonadati</taxon>
        <taxon>Bacteroidota</taxon>
        <taxon>Bacteroidia</taxon>
        <taxon>Bacteroidales</taxon>
        <taxon>Rikenellaceae</taxon>
        <taxon>Alistipes</taxon>
    </lineage>
</organism>
<gene>
    <name evidence="9" type="ORF">HMPREF9450_01223</name>
</gene>
<evidence type="ECO:0000256" key="7">
    <source>
        <dbReference type="SAM" id="Phobius"/>
    </source>
</evidence>
<evidence type="ECO:0000256" key="1">
    <source>
        <dbReference type="ARBA" id="ARBA00004141"/>
    </source>
</evidence>
<protein>
    <recommendedName>
        <fullName evidence="8">Major facilitator superfamily (MFS) profile domain-containing protein</fullName>
    </recommendedName>
</protein>
<dbReference type="AlphaFoldDB" id="G5H8G3"/>
<dbReference type="SUPFAM" id="SSF103473">
    <property type="entry name" value="MFS general substrate transporter"/>
    <property type="match status" value="1"/>
</dbReference>
<dbReference type="PRINTS" id="PR01036">
    <property type="entry name" value="TCRTETB"/>
</dbReference>
<dbReference type="FunFam" id="1.20.1250.20:FF:000168">
    <property type="entry name" value="Transporter, major facilitator family"/>
    <property type="match status" value="1"/>
</dbReference>
<feature type="transmembrane region" description="Helical" evidence="7">
    <location>
        <begin position="377"/>
        <end position="395"/>
    </location>
</feature>
<feature type="transmembrane region" description="Helical" evidence="7">
    <location>
        <begin position="247"/>
        <end position="267"/>
    </location>
</feature>
<proteinExistence type="predicted"/>
<feature type="transmembrane region" description="Helical" evidence="7">
    <location>
        <begin position="59"/>
        <end position="83"/>
    </location>
</feature>
<dbReference type="InterPro" id="IPR011701">
    <property type="entry name" value="MFS"/>
</dbReference>
<dbReference type="HOGENOM" id="CLU_000960_28_3_10"/>
<reference evidence="9 10" key="1">
    <citation type="submission" date="2011-08" db="EMBL/GenBank/DDBJ databases">
        <title>The Genome Sequence of Alistipes indistinctus YIT 12060.</title>
        <authorList>
            <consortium name="The Broad Institute Genome Sequencing Platform"/>
            <person name="Earl A."/>
            <person name="Ward D."/>
            <person name="Feldgarden M."/>
            <person name="Gevers D."/>
            <person name="Morotomi M."/>
            <person name="Young S.K."/>
            <person name="Zeng Q."/>
            <person name="Gargeya S."/>
            <person name="Fitzgerald M."/>
            <person name="Haas B."/>
            <person name="Abouelleil A."/>
            <person name="Alvarado L."/>
            <person name="Arachchi H.M."/>
            <person name="Berlin A."/>
            <person name="Brown A."/>
            <person name="Chapman S.B."/>
            <person name="Chen Z."/>
            <person name="Dunbar C."/>
            <person name="Freedman E."/>
            <person name="Gearin G."/>
            <person name="Gellesch M."/>
            <person name="Goldberg J."/>
            <person name="Griggs A."/>
            <person name="Gujja S."/>
            <person name="Heiman D."/>
            <person name="Howarth C."/>
            <person name="Larson L."/>
            <person name="Lui A."/>
            <person name="MacDonald P.J.P."/>
            <person name="Montmayeur A."/>
            <person name="Murphy C."/>
            <person name="Neiman D."/>
            <person name="Pearson M."/>
            <person name="Priest M."/>
            <person name="Roberts A."/>
            <person name="Saif S."/>
            <person name="Shea T."/>
            <person name="Shenoy N."/>
            <person name="Sisk P."/>
            <person name="Stolte C."/>
            <person name="Sykes S."/>
            <person name="Wortman J."/>
            <person name="Nusbaum C."/>
            <person name="Birren B."/>
        </authorList>
    </citation>
    <scope>NUCLEOTIDE SEQUENCE [LARGE SCALE GENOMIC DNA]</scope>
    <source>
        <strain evidence="9 10">YIT 12060</strain>
    </source>
</reference>
<sequence length="511" mass="53721">MPSESYHTDNSQTPSGNISPSQTGTEISQHTSISPPSPSVPTGQTPLQIQDGLPLPSRYWAILSIALGLTVSVLDGAIANVALPTIAKDLDTSPAASIWIVNAYQLAITISLLSLSSLGDILGYRRIYIAGLFLFSCTSLLCALSNSLPTLIISRTLQGFGAAAIASVNTALIRIIYPSRFLARGMGINALVVSVSAAAGPTVAAAILSVANWPWLFAINIPIGIAALTLSYKFLPVNPVRIRGRRFDIPGGILNAMTFFLIIGLIEGASHELPVRMIITGAVLLAVIGFFFVRRELRQEYPLLPVDLLRIPVFSMSISTSILSFTAQMLAMVSLPFFLQGELGKDAVTCGLLLTPWPLATMIFAPLAGVLAERINAGILGSIGLSIFACGLFLLSILSPDTGNGDIIWRMALCGCGFGLFQTPNNSTIVASAPRHRSGGASGMLGTARLLGQTSGAALVALMFRLVPGHSTHVSLLVGCGIAVSAAAVSLLRIGRPTGPKLQQMDQVNPR</sequence>
<keyword evidence="10" id="KW-1185">Reference proteome</keyword>
<dbReference type="RefSeq" id="WP_009134029.1">
    <property type="nucleotide sequence ID" value="NZ_CP102250.1"/>
</dbReference>
<dbReference type="GO" id="GO:0016020">
    <property type="term" value="C:membrane"/>
    <property type="evidence" value="ECO:0007669"/>
    <property type="project" value="UniProtKB-SubCell"/>
</dbReference>
<evidence type="ECO:0000313" key="9">
    <source>
        <dbReference type="EMBL" id="EHB92358.1"/>
    </source>
</evidence>
<keyword evidence="3 7" id="KW-0812">Transmembrane</keyword>
<dbReference type="CDD" id="cd17321">
    <property type="entry name" value="MFS_MMR_MDR_like"/>
    <property type="match status" value="1"/>
</dbReference>
<feature type="domain" description="Major facilitator superfamily (MFS) profile" evidence="8">
    <location>
        <begin position="61"/>
        <end position="498"/>
    </location>
</feature>
<feature type="transmembrane region" description="Helical" evidence="7">
    <location>
        <begin position="95"/>
        <end position="115"/>
    </location>
</feature>
<dbReference type="InterPro" id="IPR020846">
    <property type="entry name" value="MFS_dom"/>
</dbReference>
<dbReference type="PANTHER" id="PTHR42718">
    <property type="entry name" value="MAJOR FACILITATOR SUPERFAMILY MULTIDRUG TRANSPORTER MFSC"/>
    <property type="match status" value="1"/>
</dbReference>
<feature type="transmembrane region" description="Helical" evidence="7">
    <location>
        <begin position="351"/>
        <end position="370"/>
    </location>
</feature>
<evidence type="ECO:0000256" key="5">
    <source>
        <dbReference type="ARBA" id="ARBA00023136"/>
    </source>
</evidence>
<evidence type="ECO:0000256" key="6">
    <source>
        <dbReference type="SAM" id="MobiDB-lite"/>
    </source>
</evidence>
<feature type="transmembrane region" description="Helical" evidence="7">
    <location>
        <begin position="160"/>
        <end position="177"/>
    </location>
</feature>
<feature type="region of interest" description="Disordered" evidence="6">
    <location>
        <begin position="1"/>
        <end position="47"/>
    </location>
</feature>
<evidence type="ECO:0000256" key="3">
    <source>
        <dbReference type="ARBA" id="ARBA00022692"/>
    </source>
</evidence>
<dbReference type="FunFam" id="1.20.1720.10:FF:000011">
    <property type="entry name" value="Transporter, major facilitator family"/>
    <property type="match status" value="1"/>
</dbReference>
<feature type="transmembrane region" description="Helical" evidence="7">
    <location>
        <begin position="313"/>
        <end position="339"/>
    </location>
</feature>
<keyword evidence="5 7" id="KW-0472">Membrane</keyword>
<evidence type="ECO:0000313" key="10">
    <source>
        <dbReference type="Proteomes" id="UP000006008"/>
    </source>
</evidence>
<dbReference type="PATRIC" id="fig|742725.3.peg.1298"/>
<name>G5H8G3_9BACT</name>
<feature type="transmembrane region" description="Helical" evidence="7">
    <location>
        <begin position="273"/>
        <end position="293"/>
    </location>
</feature>
<evidence type="ECO:0000259" key="8">
    <source>
        <dbReference type="PROSITE" id="PS50850"/>
    </source>
</evidence>
<dbReference type="OrthoDB" id="9807274at2"/>
<feature type="compositionally biased region" description="Polar residues" evidence="6">
    <location>
        <begin position="8"/>
        <end position="31"/>
    </location>
</feature>
<dbReference type="InterPro" id="IPR036259">
    <property type="entry name" value="MFS_trans_sf"/>
</dbReference>
<dbReference type="Proteomes" id="UP000006008">
    <property type="component" value="Unassembled WGS sequence"/>
</dbReference>
<dbReference type="Pfam" id="PF07690">
    <property type="entry name" value="MFS_1"/>
    <property type="match status" value="1"/>
</dbReference>
<feature type="transmembrane region" description="Helical" evidence="7">
    <location>
        <begin position="127"/>
        <end position="148"/>
    </location>
</feature>
<feature type="transmembrane region" description="Helical" evidence="7">
    <location>
        <begin position="189"/>
        <end position="209"/>
    </location>
</feature>
<dbReference type="eggNOG" id="COG2814">
    <property type="taxonomic scope" value="Bacteria"/>
</dbReference>
<dbReference type="Gene3D" id="1.20.1720.10">
    <property type="entry name" value="Multidrug resistance protein D"/>
    <property type="match status" value="1"/>
</dbReference>
<dbReference type="Gene3D" id="1.20.1250.20">
    <property type="entry name" value="MFS general substrate transporter like domains"/>
    <property type="match status" value="1"/>
</dbReference>
<feature type="transmembrane region" description="Helical" evidence="7">
    <location>
        <begin position="215"/>
        <end position="235"/>
    </location>
</feature>
<comment type="subcellular location">
    <subcellularLocation>
        <location evidence="1">Membrane</location>
        <topology evidence="1">Multi-pass membrane protein</topology>
    </subcellularLocation>
</comment>
<evidence type="ECO:0000256" key="4">
    <source>
        <dbReference type="ARBA" id="ARBA00022989"/>
    </source>
</evidence>
<dbReference type="EMBL" id="ADLD01000011">
    <property type="protein sequence ID" value="EHB92358.1"/>
    <property type="molecule type" value="Genomic_DNA"/>
</dbReference>
<dbReference type="GO" id="GO:0022857">
    <property type="term" value="F:transmembrane transporter activity"/>
    <property type="evidence" value="ECO:0007669"/>
    <property type="project" value="InterPro"/>
</dbReference>
<keyword evidence="2" id="KW-0813">Transport</keyword>
<dbReference type="STRING" id="742725.HMPREF9450_01223"/>
<dbReference type="PROSITE" id="PS50850">
    <property type="entry name" value="MFS"/>
    <property type="match status" value="1"/>
</dbReference>
<evidence type="ECO:0000256" key="2">
    <source>
        <dbReference type="ARBA" id="ARBA00022448"/>
    </source>
</evidence>
<dbReference type="GeneID" id="92815747"/>
<feature type="transmembrane region" description="Helical" evidence="7">
    <location>
        <begin position="473"/>
        <end position="495"/>
    </location>
</feature>
<accession>G5H8G3</accession>
<comment type="caution">
    <text evidence="9">The sequence shown here is derived from an EMBL/GenBank/DDBJ whole genome shotgun (WGS) entry which is preliminary data.</text>
</comment>
<dbReference type="PANTHER" id="PTHR42718:SF9">
    <property type="entry name" value="MAJOR FACILITATOR SUPERFAMILY MULTIDRUG TRANSPORTER MFSC"/>
    <property type="match status" value="1"/>
</dbReference>
<keyword evidence="4 7" id="KW-1133">Transmembrane helix</keyword>